<dbReference type="Proteomes" id="UP001358586">
    <property type="component" value="Chromosome 6"/>
</dbReference>
<name>A0ABR0PP16_GOSAR</name>
<feature type="compositionally biased region" description="Polar residues" evidence="1">
    <location>
        <begin position="95"/>
        <end position="108"/>
    </location>
</feature>
<dbReference type="PANTHER" id="PTHR35101">
    <property type="entry name" value="OS02G0162600 PROTEIN"/>
    <property type="match status" value="1"/>
</dbReference>
<dbReference type="EMBL" id="JARKNE010000006">
    <property type="protein sequence ID" value="KAK5826079.1"/>
    <property type="molecule type" value="Genomic_DNA"/>
</dbReference>
<accession>A0ABR0PP16</accession>
<keyword evidence="3" id="KW-1185">Reference proteome</keyword>
<gene>
    <name evidence="2" type="ORF">PVK06_020987</name>
</gene>
<evidence type="ECO:0000313" key="2">
    <source>
        <dbReference type="EMBL" id="KAK5826079.1"/>
    </source>
</evidence>
<dbReference type="PANTHER" id="PTHR35101:SF12">
    <property type="entry name" value="OS02G0162600 PROTEIN"/>
    <property type="match status" value="1"/>
</dbReference>
<evidence type="ECO:0000313" key="3">
    <source>
        <dbReference type="Proteomes" id="UP001358586"/>
    </source>
</evidence>
<proteinExistence type="predicted"/>
<comment type="caution">
    <text evidence="2">The sequence shown here is derived from an EMBL/GenBank/DDBJ whole genome shotgun (WGS) entry which is preliminary data.</text>
</comment>
<evidence type="ECO:0000256" key="1">
    <source>
        <dbReference type="SAM" id="MobiDB-lite"/>
    </source>
</evidence>
<feature type="region of interest" description="Disordered" evidence="1">
    <location>
        <begin position="81"/>
        <end position="108"/>
    </location>
</feature>
<reference evidence="2 3" key="1">
    <citation type="submission" date="2023-03" db="EMBL/GenBank/DDBJ databases">
        <title>WGS of Gossypium arboreum.</title>
        <authorList>
            <person name="Yu D."/>
        </authorList>
    </citation>
    <scope>NUCLEOTIDE SEQUENCE [LARGE SCALE GENOMIC DNA]</scope>
    <source>
        <tissue evidence="2">Leaf</tissue>
    </source>
</reference>
<sequence>MAHTRLVPAEIGKVNFWKLLIPTGCLSENYLLFQSIFATLRSKGPPTLDLSPGHVSRLPRLFMEVAPPQFVTVMRHRTRKMLDTINEEDRDGSNDDNSLSPTSKSSPTAIPVSATMVAAAAAASSSSATTVMPSSKYFVKGASSFSIFKD</sequence>
<protein>
    <submittedName>
        <fullName evidence="2">Uncharacterized protein</fullName>
    </submittedName>
</protein>
<organism evidence="2 3">
    <name type="scientific">Gossypium arboreum</name>
    <name type="common">Tree cotton</name>
    <name type="synonym">Gossypium nanking</name>
    <dbReference type="NCBI Taxonomy" id="29729"/>
    <lineage>
        <taxon>Eukaryota</taxon>
        <taxon>Viridiplantae</taxon>
        <taxon>Streptophyta</taxon>
        <taxon>Embryophyta</taxon>
        <taxon>Tracheophyta</taxon>
        <taxon>Spermatophyta</taxon>
        <taxon>Magnoliopsida</taxon>
        <taxon>eudicotyledons</taxon>
        <taxon>Gunneridae</taxon>
        <taxon>Pentapetalae</taxon>
        <taxon>rosids</taxon>
        <taxon>malvids</taxon>
        <taxon>Malvales</taxon>
        <taxon>Malvaceae</taxon>
        <taxon>Malvoideae</taxon>
        <taxon>Gossypium</taxon>
    </lineage>
</organism>